<dbReference type="Gene3D" id="1.20.1560.10">
    <property type="entry name" value="ABC transporter type 1, transmembrane domain"/>
    <property type="match status" value="1"/>
</dbReference>
<dbReference type="Gene3D" id="3.40.50.300">
    <property type="entry name" value="P-loop containing nucleotide triphosphate hydrolases"/>
    <property type="match status" value="1"/>
</dbReference>
<evidence type="ECO:0000259" key="6">
    <source>
        <dbReference type="PROSITE" id="PS50929"/>
    </source>
</evidence>
<reference evidence="7 8" key="1">
    <citation type="journal article" date="2016" name="Appl. Environ. Microbiol.">
        <title>Lack of Overt Genome Reduction in the Bryostatin-Producing Bryozoan Symbiont "Candidatus Endobugula sertula".</title>
        <authorList>
            <person name="Miller I.J."/>
            <person name="Vanee N."/>
            <person name="Fong S.S."/>
            <person name="Lim-Fong G.E."/>
            <person name="Kwan J.C."/>
        </authorList>
    </citation>
    <scope>NUCLEOTIDE SEQUENCE [LARGE SCALE GENOMIC DNA]</scope>
    <source>
        <strain evidence="7">AB1-4</strain>
    </source>
</reference>
<feature type="transmembrane region" description="Helical" evidence="5">
    <location>
        <begin position="331"/>
        <end position="350"/>
    </location>
</feature>
<dbReference type="PANTHER" id="PTHR24221:SF248">
    <property type="entry name" value="ABC TRANSPORTER TRANSMEMBRANE REGION"/>
    <property type="match status" value="1"/>
</dbReference>
<feature type="domain" description="ABC transmembrane type-1" evidence="6">
    <location>
        <begin position="194"/>
        <end position="475"/>
    </location>
</feature>
<dbReference type="SUPFAM" id="SSF90123">
    <property type="entry name" value="ABC transporter transmembrane region"/>
    <property type="match status" value="1"/>
</dbReference>
<dbReference type="InterPro" id="IPR027417">
    <property type="entry name" value="P-loop_NTPase"/>
</dbReference>
<evidence type="ECO:0000256" key="4">
    <source>
        <dbReference type="ARBA" id="ARBA00023136"/>
    </source>
</evidence>
<feature type="transmembrane region" description="Helical" evidence="5">
    <location>
        <begin position="439"/>
        <end position="460"/>
    </location>
</feature>
<dbReference type="Pfam" id="PF00005">
    <property type="entry name" value="ABC_tran"/>
    <property type="match status" value="1"/>
</dbReference>
<comment type="subcellular location">
    <subcellularLocation>
        <location evidence="1">Cell membrane</location>
        <topology evidence="1">Multi-pass membrane protein</topology>
    </subcellularLocation>
</comment>
<gene>
    <name evidence="7" type="ORF">AB835_07965</name>
</gene>
<dbReference type="Proteomes" id="UP000242502">
    <property type="component" value="Unassembled WGS sequence"/>
</dbReference>
<dbReference type="Pfam" id="PF00664">
    <property type="entry name" value="ABC_membrane"/>
    <property type="match status" value="1"/>
</dbReference>
<evidence type="ECO:0000256" key="5">
    <source>
        <dbReference type="SAM" id="Phobius"/>
    </source>
</evidence>
<feature type="transmembrane region" description="Helical" evidence="5">
    <location>
        <begin position="192"/>
        <end position="217"/>
    </location>
</feature>
<dbReference type="GO" id="GO:0140359">
    <property type="term" value="F:ABC-type transporter activity"/>
    <property type="evidence" value="ECO:0007669"/>
    <property type="project" value="InterPro"/>
</dbReference>
<dbReference type="GO" id="GO:0034040">
    <property type="term" value="F:ATPase-coupled lipid transmembrane transporter activity"/>
    <property type="evidence" value="ECO:0007669"/>
    <property type="project" value="TreeGrafter"/>
</dbReference>
<dbReference type="InterPro" id="IPR036640">
    <property type="entry name" value="ABC1_TM_sf"/>
</dbReference>
<dbReference type="GO" id="GO:0005524">
    <property type="term" value="F:ATP binding"/>
    <property type="evidence" value="ECO:0007669"/>
    <property type="project" value="InterPro"/>
</dbReference>
<evidence type="ECO:0000256" key="3">
    <source>
        <dbReference type="ARBA" id="ARBA00022989"/>
    </source>
</evidence>
<sequence length="609" mass="68273">MNMAVASDLFIEEDSVGDMLAYLRKSNWLAKKGDGSEYSACLAALMVSLNTTMDPTSICEALPQKDSSFDLIDVLNSLSHLNYIGRSITLRVCDLDERLLPCLFIPRNAENQPSVVMNKCKYGNEGHQTEQFSIFYGESESSDNIDISETKYVGTAYFFTKEEDLEQDVSEDNRATSGFSWFRALLERFRGLFWQVFTVSVILNIVALGAPLFIMLVYDKVISAHSPEILTPLMVGAVLALGCEAILRKLRLQSLVWFGARLDNIVSNKIFEQLSFMPPIFTERASVASQMARLRAFESVRDFFSGSLFLALIELPFTLLIIGAIAIIGGYVALIPITTALFYLILLFWMRPKLKIEIRQSAKAALLRQQMAFESFEKMHGLRVNGLTSVWFKQFRNLSGKASLIGFRASFIASIIESVAYFIFILSGMLTVALSIERIWVGEMSTGAMIACMILVWRVLGPFQILCNSLPRFEQLNNAIEQVNRLMDIKTEQAEEQKGSHIDKLVGEITFSKVGLRYTKNSDPVFAGLNFDAKPGQLVVITGGNGSGKSTILKLVNGLYRPQAGSIRVDGLDIRQLDSIELRKKLHMSRKFLTFFEALLLKTYVFLTL</sequence>
<evidence type="ECO:0000313" key="8">
    <source>
        <dbReference type="Proteomes" id="UP000242502"/>
    </source>
</evidence>
<dbReference type="InterPro" id="IPR003439">
    <property type="entry name" value="ABC_transporter-like_ATP-bd"/>
</dbReference>
<feature type="transmembrane region" description="Helical" evidence="5">
    <location>
        <begin position="229"/>
        <end position="247"/>
    </location>
</feature>
<dbReference type="GO" id="GO:0005886">
    <property type="term" value="C:plasma membrane"/>
    <property type="evidence" value="ECO:0007669"/>
    <property type="project" value="UniProtKB-SubCell"/>
</dbReference>
<dbReference type="AlphaFoldDB" id="A0A1D2QPX0"/>
<keyword evidence="3 5" id="KW-1133">Transmembrane helix</keyword>
<dbReference type="PROSITE" id="PS50929">
    <property type="entry name" value="ABC_TM1F"/>
    <property type="match status" value="1"/>
</dbReference>
<feature type="transmembrane region" description="Helical" evidence="5">
    <location>
        <begin position="303"/>
        <end position="325"/>
    </location>
</feature>
<dbReference type="InterPro" id="IPR011527">
    <property type="entry name" value="ABC1_TM_dom"/>
</dbReference>
<evidence type="ECO:0000256" key="1">
    <source>
        <dbReference type="ARBA" id="ARBA00004651"/>
    </source>
</evidence>
<protein>
    <recommendedName>
        <fullName evidence="6">ABC transmembrane type-1 domain-containing protein</fullName>
    </recommendedName>
</protein>
<accession>A0A1D2QPX0</accession>
<organism evidence="7 8">
    <name type="scientific">Candidatus Endobugula sertula</name>
    <name type="common">Bugula neritina bacterial symbiont</name>
    <dbReference type="NCBI Taxonomy" id="62101"/>
    <lineage>
        <taxon>Bacteria</taxon>
        <taxon>Pseudomonadati</taxon>
        <taxon>Pseudomonadota</taxon>
        <taxon>Gammaproteobacteria</taxon>
        <taxon>Cellvibrionales</taxon>
        <taxon>Cellvibrionaceae</taxon>
        <taxon>Candidatus Endobugula</taxon>
    </lineage>
</organism>
<evidence type="ECO:0000256" key="2">
    <source>
        <dbReference type="ARBA" id="ARBA00022692"/>
    </source>
</evidence>
<comment type="caution">
    <text evidence="7">The sequence shown here is derived from an EMBL/GenBank/DDBJ whole genome shotgun (WGS) entry which is preliminary data.</text>
</comment>
<proteinExistence type="predicted"/>
<dbReference type="InterPro" id="IPR039421">
    <property type="entry name" value="Type_1_exporter"/>
</dbReference>
<dbReference type="PANTHER" id="PTHR24221">
    <property type="entry name" value="ATP-BINDING CASSETTE SUB-FAMILY B"/>
    <property type="match status" value="1"/>
</dbReference>
<feature type="transmembrane region" description="Helical" evidence="5">
    <location>
        <begin position="411"/>
        <end position="433"/>
    </location>
</feature>
<keyword evidence="2 5" id="KW-0812">Transmembrane</keyword>
<dbReference type="EMBL" id="MDLC01000024">
    <property type="protein sequence ID" value="ODS23639.1"/>
    <property type="molecule type" value="Genomic_DNA"/>
</dbReference>
<dbReference type="STRING" id="62101.AB835_07965"/>
<dbReference type="GO" id="GO:0016887">
    <property type="term" value="F:ATP hydrolysis activity"/>
    <property type="evidence" value="ECO:0007669"/>
    <property type="project" value="InterPro"/>
</dbReference>
<name>A0A1D2QPX0_9GAMM</name>
<evidence type="ECO:0000313" key="7">
    <source>
        <dbReference type="EMBL" id="ODS23639.1"/>
    </source>
</evidence>
<keyword evidence="4 5" id="KW-0472">Membrane</keyword>
<dbReference type="SUPFAM" id="SSF52540">
    <property type="entry name" value="P-loop containing nucleoside triphosphate hydrolases"/>
    <property type="match status" value="1"/>
</dbReference>